<gene>
    <name evidence="3" type="ORF">MCOR_33077</name>
</gene>
<feature type="compositionally biased region" description="Basic residues" evidence="2">
    <location>
        <begin position="194"/>
        <end position="203"/>
    </location>
</feature>
<feature type="compositionally biased region" description="Basic and acidic residues" evidence="2">
    <location>
        <begin position="277"/>
        <end position="286"/>
    </location>
</feature>
<feature type="compositionally biased region" description="Polar residues" evidence="2">
    <location>
        <begin position="204"/>
        <end position="222"/>
    </location>
</feature>
<evidence type="ECO:0000256" key="1">
    <source>
        <dbReference type="SAM" id="Coils"/>
    </source>
</evidence>
<evidence type="ECO:0000313" key="3">
    <source>
        <dbReference type="EMBL" id="CAC5398735.1"/>
    </source>
</evidence>
<feature type="region of interest" description="Disordered" evidence="2">
    <location>
        <begin position="61"/>
        <end position="322"/>
    </location>
</feature>
<feature type="compositionally biased region" description="Basic residues" evidence="2">
    <location>
        <begin position="139"/>
        <end position="148"/>
    </location>
</feature>
<feature type="compositionally biased region" description="Polar residues" evidence="2">
    <location>
        <begin position="176"/>
        <end position="189"/>
    </location>
</feature>
<feature type="compositionally biased region" description="Basic residues" evidence="2">
    <location>
        <begin position="61"/>
        <end position="72"/>
    </location>
</feature>
<accession>A0A6J8CS93</accession>
<keyword evidence="1" id="KW-0175">Coiled coil</keyword>
<dbReference type="Proteomes" id="UP000507470">
    <property type="component" value="Unassembled WGS sequence"/>
</dbReference>
<proteinExistence type="predicted"/>
<keyword evidence="4" id="KW-1185">Reference proteome</keyword>
<dbReference type="EMBL" id="CACVKT020005968">
    <property type="protein sequence ID" value="CAC5398735.1"/>
    <property type="molecule type" value="Genomic_DNA"/>
</dbReference>
<feature type="compositionally biased region" description="Basic and acidic residues" evidence="2">
    <location>
        <begin position="102"/>
        <end position="116"/>
    </location>
</feature>
<feature type="coiled-coil region" evidence="1">
    <location>
        <begin position="354"/>
        <end position="409"/>
    </location>
</feature>
<evidence type="ECO:0000256" key="2">
    <source>
        <dbReference type="SAM" id="MobiDB-lite"/>
    </source>
</evidence>
<dbReference type="OrthoDB" id="6121667at2759"/>
<sequence length="598" mass="67523">MASRGKKRGKVVEESVIGEKENISSRRTGRAKKVVNYVEDSPVVKKRAKDDAKLEKEIIKIAKKKETQKRKLNTKETEKYMEPEKENSKSTKSKLPTKARGKIKDTIDVSELKDNDGDNSEASAVEVKKIPHKSDNKTTSKRNKKGKKGNTDDKLTITEKETEHLEQTENQDECELNTSAVTEIANSSRIGGHSNRKQIKTNTRKPLSNRNDNSQTAQNQEIVTHIESGTKSKRQNISKQNTQNDTHDQITKTIITNTNDTGEMNAKECPFVDDGEHDSKKDEEKNANSTFTLEDIVETPRTTNTRSTPNSDRNTKQNTSSVAKRMSEVLGSIRKESVGGNTPKSAHCACGDMMSEINEILELVTEQLTDLKSEMETVKTTNESLQTDLDTNRNETRQLKEDMNNLKNATLHQIQTNTTKTSSTPRKSHSNQNEIDMLWNQCEVQKKTIRSLHNEVDNTKTEFNLRFEKYKRAMIFVLSKTRPDITHSDVSKLRNLLNKTEKCLDSTLDEICSSMESDMPSSTPNRGTNNGPVISISCPNSPPKETSRNGHCLVPRKDDQNVIKTANHLSTPKRNPQDSDPFQTRPKIRRTPVCESKK</sequence>
<feature type="compositionally biased region" description="Polar residues" evidence="2">
    <location>
        <begin position="562"/>
        <end position="582"/>
    </location>
</feature>
<feature type="compositionally biased region" description="Basic residues" evidence="2">
    <location>
        <begin position="91"/>
        <end position="101"/>
    </location>
</feature>
<feature type="compositionally biased region" description="Basic and acidic residues" evidence="2">
    <location>
        <begin position="149"/>
        <end position="167"/>
    </location>
</feature>
<feature type="compositionally biased region" description="Basic and acidic residues" evidence="2">
    <location>
        <begin position="73"/>
        <end position="89"/>
    </location>
</feature>
<feature type="region of interest" description="Disordered" evidence="2">
    <location>
        <begin position="515"/>
        <end position="598"/>
    </location>
</feature>
<organism evidence="3 4">
    <name type="scientific">Mytilus coruscus</name>
    <name type="common">Sea mussel</name>
    <dbReference type="NCBI Taxonomy" id="42192"/>
    <lineage>
        <taxon>Eukaryota</taxon>
        <taxon>Metazoa</taxon>
        <taxon>Spiralia</taxon>
        <taxon>Lophotrochozoa</taxon>
        <taxon>Mollusca</taxon>
        <taxon>Bivalvia</taxon>
        <taxon>Autobranchia</taxon>
        <taxon>Pteriomorphia</taxon>
        <taxon>Mytilida</taxon>
        <taxon>Mytiloidea</taxon>
        <taxon>Mytilidae</taxon>
        <taxon>Mytilinae</taxon>
        <taxon>Mytilus</taxon>
    </lineage>
</organism>
<name>A0A6J8CS93_MYTCO</name>
<feature type="compositionally biased region" description="Low complexity" evidence="2">
    <location>
        <begin position="299"/>
        <end position="312"/>
    </location>
</feature>
<reference evidence="3 4" key="1">
    <citation type="submission" date="2020-06" db="EMBL/GenBank/DDBJ databases">
        <authorList>
            <person name="Li R."/>
            <person name="Bekaert M."/>
        </authorList>
    </citation>
    <scope>NUCLEOTIDE SEQUENCE [LARGE SCALE GENOMIC DNA]</scope>
    <source>
        <strain evidence="4">wild</strain>
    </source>
</reference>
<evidence type="ECO:0000313" key="4">
    <source>
        <dbReference type="Proteomes" id="UP000507470"/>
    </source>
</evidence>
<feature type="compositionally biased region" description="Polar residues" evidence="2">
    <location>
        <begin position="515"/>
        <end position="532"/>
    </location>
</feature>
<feature type="compositionally biased region" description="Low complexity" evidence="2">
    <location>
        <begin position="251"/>
        <end position="261"/>
    </location>
</feature>
<protein>
    <submittedName>
        <fullName evidence="3">Uncharacterized protein</fullName>
    </submittedName>
</protein>
<feature type="compositionally biased region" description="Basic and acidic residues" evidence="2">
    <location>
        <begin position="126"/>
        <end position="138"/>
    </location>
</feature>
<dbReference type="AlphaFoldDB" id="A0A6J8CS93"/>